<dbReference type="InParanoid" id="A0A482XQA4"/>
<dbReference type="InterPro" id="IPR024079">
    <property type="entry name" value="MetalloPept_cat_dom_sf"/>
</dbReference>
<dbReference type="Gene3D" id="3.40.390.10">
    <property type="entry name" value="Collagenase (Catalytic Domain)"/>
    <property type="match status" value="1"/>
</dbReference>
<dbReference type="InterPro" id="IPR000718">
    <property type="entry name" value="Peptidase_M13"/>
</dbReference>
<evidence type="ECO:0000259" key="1">
    <source>
        <dbReference type="Pfam" id="PF01431"/>
    </source>
</evidence>
<dbReference type="GO" id="GO:0005886">
    <property type="term" value="C:plasma membrane"/>
    <property type="evidence" value="ECO:0007669"/>
    <property type="project" value="TreeGrafter"/>
</dbReference>
<dbReference type="PROSITE" id="PS51885">
    <property type="entry name" value="NEPRILYSIN"/>
    <property type="match status" value="1"/>
</dbReference>
<evidence type="ECO:0000313" key="2">
    <source>
        <dbReference type="EMBL" id="RZF47629.1"/>
    </source>
</evidence>
<dbReference type="GO" id="GO:0004222">
    <property type="term" value="F:metalloendopeptidase activity"/>
    <property type="evidence" value="ECO:0007669"/>
    <property type="project" value="InterPro"/>
</dbReference>
<dbReference type="PANTHER" id="PTHR11733">
    <property type="entry name" value="ZINC METALLOPROTEASE FAMILY M13 NEPRILYSIN-RELATED"/>
    <property type="match status" value="1"/>
</dbReference>
<comment type="caution">
    <text evidence="2">The sequence shown here is derived from an EMBL/GenBank/DDBJ whole genome shotgun (WGS) entry which is preliminary data.</text>
</comment>
<protein>
    <recommendedName>
        <fullName evidence="1">Peptidase M13 C-terminal domain-containing protein</fullName>
    </recommendedName>
</protein>
<dbReference type="OrthoDB" id="6475849at2759"/>
<dbReference type="InterPro" id="IPR018497">
    <property type="entry name" value="Peptidase_M13_C"/>
</dbReference>
<accession>A0A482XQA4</accession>
<keyword evidence="3" id="KW-1185">Reference proteome</keyword>
<dbReference type="STRING" id="195883.A0A482XQA4"/>
<dbReference type="EMBL" id="QKKF02003645">
    <property type="protein sequence ID" value="RZF47629.1"/>
    <property type="molecule type" value="Genomic_DNA"/>
</dbReference>
<organism evidence="2 3">
    <name type="scientific">Laodelphax striatellus</name>
    <name type="common">Small brown planthopper</name>
    <name type="synonym">Delphax striatella</name>
    <dbReference type="NCBI Taxonomy" id="195883"/>
    <lineage>
        <taxon>Eukaryota</taxon>
        <taxon>Metazoa</taxon>
        <taxon>Ecdysozoa</taxon>
        <taxon>Arthropoda</taxon>
        <taxon>Hexapoda</taxon>
        <taxon>Insecta</taxon>
        <taxon>Pterygota</taxon>
        <taxon>Neoptera</taxon>
        <taxon>Paraneoptera</taxon>
        <taxon>Hemiptera</taxon>
        <taxon>Auchenorrhyncha</taxon>
        <taxon>Fulgoroidea</taxon>
        <taxon>Delphacidae</taxon>
        <taxon>Criomorphinae</taxon>
        <taxon>Laodelphax</taxon>
    </lineage>
</organism>
<dbReference type="SUPFAM" id="SSF55486">
    <property type="entry name" value="Metalloproteases ('zincins'), catalytic domain"/>
    <property type="match status" value="1"/>
</dbReference>
<reference evidence="2 3" key="1">
    <citation type="journal article" date="2017" name="Gigascience">
        <title>Genome sequence of the small brown planthopper, Laodelphax striatellus.</title>
        <authorList>
            <person name="Zhu J."/>
            <person name="Jiang F."/>
            <person name="Wang X."/>
            <person name="Yang P."/>
            <person name="Bao Y."/>
            <person name="Zhao W."/>
            <person name="Wang W."/>
            <person name="Lu H."/>
            <person name="Wang Q."/>
            <person name="Cui N."/>
            <person name="Li J."/>
            <person name="Chen X."/>
            <person name="Luo L."/>
            <person name="Yu J."/>
            <person name="Kang L."/>
            <person name="Cui F."/>
        </authorList>
    </citation>
    <scope>NUCLEOTIDE SEQUENCE [LARGE SCALE GENOMIC DNA]</scope>
    <source>
        <strain evidence="2">Lst14</strain>
    </source>
</reference>
<feature type="non-terminal residue" evidence="2">
    <location>
        <position position="1"/>
    </location>
</feature>
<sequence>SKINKFLLISPYSALNYGSIGSIIGHELTHAFDITGRKYDKEGNVNQWWTNKTIDKYTERISCFIKQYDDYWIDDAEEYLNGTLTLGENLADNGGLKDAYFGFQRRKEEKGYEEKYLPGLEEYNSNQMFYIGFAHEWCENWTPKSMKWSLGDEHSPNYIRVMASVSNSKDFADVWKCPKKSSNVDSMKPESIFVSLCLSIEDQVMNL</sequence>
<dbReference type="Proteomes" id="UP000291343">
    <property type="component" value="Unassembled WGS sequence"/>
</dbReference>
<dbReference type="SMR" id="A0A482XQA4"/>
<feature type="domain" description="Peptidase M13 C-terminal" evidence="1">
    <location>
        <begin position="13"/>
        <end position="182"/>
    </location>
</feature>
<evidence type="ECO:0000313" key="3">
    <source>
        <dbReference type="Proteomes" id="UP000291343"/>
    </source>
</evidence>
<dbReference type="AlphaFoldDB" id="A0A482XQA4"/>
<dbReference type="GO" id="GO:0016485">
    <property type="term" value="P:protein processing"/>
    <property type="evidence" value="ECO:0007669"/>
    <property type="project" value="TreeGrafter"/>
</dbReference>
<dbReference type="PANTHER" id="PTHR11733:SF133">
    <property type="entry name" value="PHOSPHATE-REGULATING NEUTRAL ENDOPEPTIDASE PHEX"/>
    <property type="match status" value="1"/>
</dbReference>
<gene>
    <name evidence="2" type="ORF">LSTR_LSTR017068</name>
</gene>
<proteinExistence type="predicted"/>
<name>A0A482XQA4_LAOST</name>
<dbReference type="Pfam" id="PF01431">
    <property type="entry name" value="Peptidase_M13"/>
    <property type="match status" value="1"/>
</dbReference>
<dbReference type="PRINTS" id="PR00786">
    <property type="entry name" value="NEPRILYSIN"/>
</dbReference>